<keyword evidence="4" id="KW-1185">Reference proteome</keyword>
<dbReference type="Gene3D" id="3.40.50.1820">
    <property type="entry name" value="alpha/beta hydrolase"/>
    <property type="match status" value="1"/>
</dbReference>
<protein>
    <recommendedName>
        <fullName evidence="5">Phospholipase</fullName>
    </recommendedName>
</protein>
<keyword evidence="2" id="KW-0378">Hydrolase</keyword>
<keyword evidence="1" id="KW-0732">Signal</keyword>
<dbReference type="InterPro" id="IPR000801">
    <property type="entry name" value="Esterase-like"/>
</dbReference>
<comment type="caution">
    <text evidence="3">The sequence shown here is derived from an EMBL/GenBank/DDBJ whole genome shotgun (WGS) entry which is preliminary data.</text>
</comment>
<dbReference type="Pfam" id="PF00756">
    <property type="entry name" value="Esterase"/>
    <property type="match status" value="1"/>
</dbReference>
<proteinExistence type="predicted"/>
<evidence type="ECO:0008006" key="5">
    <source>
        <dbReference type="Google" id="ProtNLM"/>
    </source>
</evidence>
<evidence type="ECO:0000256" key="1">
    <source>
        <dbReference type="ARBA" id="ARBA00022729"/>
    </source>
</evidence>
<dbReference type="InterPro" id="IPR050955">
    <property type="entry name" value="Plant_Biomass_Hydrol_Est"/>
</dbReference>
<dbReference type="EMBL" id="BAABIQ010000006">
    <property type="protein sequence ID" value="GAA4785885.1"/>
    <property type="molecule type" value="Genomic_DNA"/>
</dbReference>
<accession>A0ABP9ATV2</accession>
<dbReference type="PANTHER" id="PTHR43037">
    <property type="entry name" value="UNNAMED PRODUCT-RELATED"/>
    <property type="match status" value="1"/>
</dbReference>
<reference evidence="4" key="1">
    <citation type="journal article" date="2019" name="Int. J. Syst. Evol. Microbiol.">
        <title>The Global Catalogue of Microorganisms (GCM) 10K type strain sequencing project: providing services to taxonomists for standard genome sequencing and annotation.</title>
        <authorList>
            <consortium name="The Broad Institute Genomics Platform"/>
            <consortium name="The Broad Institute Genome Sequencing Center for Infectious Disease"/>
            <person name="Wu L."/>
            <person name="Ma J."/>
        </authorList>
    </citation>
    <scope>NUCLEOTIDE SEQUENCE [LARGE SCALE GENOMIC DNA]</scope>
    <source>
        <strain evidence="4">JCM 18200</strain>
    </source>
</reference>
<gene>
    <name evidence="3" type="ORF">GCM10023231_12220</name>
</gene>
<dbReference type="PANTHER" id="PTHR43037:SF5">
    <property type="entry name" value="FERULOYL ESTERASE"/>
    <property type="match status" value="1"/>
</dbReference>
<sequence>MWKAKDTTGYRQALNGYERAFKKYPDSIDNLGLYKASVLASDLNDFENAFNYLTLLLAPKDKNDSYPGWTYILSKYAKSEYKSMLDKPKWNELTQKALVDKTKFYKELQKNEDEFYAITKTDLLQIEDAKDLYEAIKNYNPYLVKKRRDYSISFAINDSTRTSFFVHLPAGYTPKKSYALLFFLHGAVRNNALVDFQTAENNLHGWNRFYTKYAEQNDVILVFPKGSRKYNWMLPDDGFFMIPEMIKQIKRAINVDDNKIFISGHSNGATGAFSYLMKQPTPFAGFYGFNTYPKVFTGGTYIENIRNRSFINFSTDEDYYYPPNANDCFTQLMDSIKADYHEHRYEGFPHWFPEFDESESAYKILFKDLATRKRNPFPQEISWEFDNNKYGSIDWLSDIILDTSTEKADWHRELNFKIHQWLEYDKNDSLISKNVDKNAFDFPYRSGKIKAQYANNVFRIETSRVKSLRLNISPDMVDTKKKIKVFINGKEYFHGRISYDRRFILQHFEKDRDRKQIWINSIELNIKNTKTDALLISYSFVVNSSLTFTEAGVYKKFYRVD</sequence>
<dbReference type="InterPro" id="IPR029058">
    <property type="entry name" value="AB_hydrolase_fold"/>
</dbReference>
<dbReference type="SUPFAM" id="SSF53474">
    <property type="entry name" value="alpha/beta-Hydrolases"/>
    <property type="match status" value="1"/>
</dbReference>
<evidence type="ECO:0000313" key="3">
    <source>
        <dbReference type="EMBL" id="GAA4785885.1"/>
    </source>
</evidence>
<dbReference type="Proteomes" id="UP001501411">
    <property type="component" value="Unassembled WGS sequence"/>
</dbReference>
<evidence type="ECO:0000313" key="4">
    <source>
        <dbReference type="Proteomes" id="UP001501411"/>
    </source>
</evidence>
<evidence type="ECO:0000256" key="2">
    <source>
        <dbReference type="ARBA" id="ARBA00022801"/>
    </source>
</evidence>
<organism evidence="3 4">
    <name type="scientific">Olivibacter ginsenosidimutans</name>
    <dbReference type="NCBI Taxonomy" id="1176537"/>
    <lineage>
        <taxon>Bacteria</taxon>
        <taxon>Pseudomonadati</taxon>
        <taxon>Bacteroidota</taxon>
        <taxon>Sphingobacteriia</taxon>
        <taxon>Sphingobacteriales</taxon>
        <taxon>Sphingobacteriaceae</taxon>
        <taxon>Olivibacter</taxon>
    </lineage>
</organism>
<name>A0ABP9ATV2_9SPHI</name>